<feature type="transmembrane region" description="Helical" evidence="7">
    <location>
        <begin position="139"/>
        <end position="162"/>
    </location>
</feature>
<feature type="transmembrane region" description="Helical" evidence="7">
    <location>
        <begin position="391"/>
        <end position="407"/>
    </location>
</feature>
<evidence type="ECO:0000313" key="9">
    <source>
        <dbReference type="Proteomes" id="UP001176806"/>
    </source>
</evidence>
<name>A0ABT8WT76_9FLAO</name>
<evidence type="ECO:0000256" key="2">
    <source>
        <dbReference type="ARBA" id="ARBA00022475"/>
    </source>
</evidence>
<reference evidence="8" key="1">
    <citation type="submission" date="2023-07" db="EMBL/GenBank/DDBJ databases">
        <title>Two novel species in the genus Flavivirga.</title>
        <authorList>
            <person name="Kwon K."/>
        </authorList>
    </citation>
    <scope>NUCLEOTIDE SEQUENCE</scope>
    <source>
        <strain evidence="8">KACC 14158</strain>
    </source>
</reference>
<feature type="transmembrane region" description="Helical" evidence="7">
    <location>
        <begin position="336"/>
        <end position="356"/>
    </location>
</feature>
<feature type="transmembrane region" description="Helical" evidence="7">
    <location>
        <begin position="311"/>
        <end position="330"/>
    </location>
</feature>
<protein>
    <submittedName>
        <fullName evidence="8">MraY family glycosyltransferase</fullName>
        <ecNumber evidence="8">2.7.8.-</ecNumber>
    </submittedName>
</protein>
<accession>A0ABT8WT76</accession>
<evidence type="ECO:0000313" key="8">
    <source>
        <dbReference type="EMBL" id="MDO5976387.1"/>
    </source>
</evidence>
<dbReference type="EC" id="2.7.8.-" evidence="8"/>
<feature type="transmembrane region" description="Helical" evidence="7">
    <location>
        <begin position="56"/>
        <end position="78"/>
    </location>
</feature>
<feature type="transmembrane region" description="Helical" evidence="7">
    <location>
        <begin position="14"/>
        <end position="36"/>
    </location>
</feature>
<dbReference type="PANTHER" id="PTHR22926">
    <property type="entry name" value="PHOSPHO-N-ACETYLMURAMOYL-PENTAPEPTIDE-TRANSFERASE"/>
    <property type="match status" value="1"/>
</dbReference>
<keyword evidence="3 8" id="KW-0808">Transferase</keyword>
<comment type="caution">
    <text evidence="8">The sequence shown here is derived from an EMBL/GenBank/DDBJ whole genome shotgun (WGS) entry which is preliminary data.</text>
</comment>
<feature type="transmembrane region" description="Helical" evidence="7">
    <location>
        <begin position="174"/>
        <end position="192"/>
    </location>
</feature>
<evidence type="ECO:0000256" key="4">
    <source>
        <dbReference type="ARBA" id="ARBA00022692"/>
    </source>
</evidence>
<organism evidence="8 9">
    <name type="scientific">Flavivirga jejuensis</name>
    <dbReference type="NCBI Taxonomy" id="870487"/>
    <lineage>
        <taxon>Bacteria</taxon>
        <taxon>Pseudomonadati</taxon>
        <taxon>Bacteroidota</taxon>
        <taxon>Flavobacteriia</taxon>
        <taxon>Flavobacteriales</taxon>
        <taxon>Flavobacteriaceae</taxon>
        <taxon>Flavivirga</taxon>
    </lineage>
</organism>
<keyword evidence="9" id="KW-1185">Reference proteome</keyword>
<feature type="transmembrane region" description="Helical" evidence="7">
    <location>
        <begin position="224"/>
        <end position="242"/>
    </location>
</feature>
<feature type="transmembrane region" description="Helical" evidence="7">
    <location>
        <begin position="262"/>
        <end position="284"/>
    </location>
</feature>
<comment type="subcellular location">
    <subcellularLocation>
        <location evidence="1">Cell membrane</location>
        <topology evidence="1">Multi-pass membrane protein</topology>
    </subcellularLocation>
</comment>
<dbReference type="Proteomes" id="UP001176806">
    <property type="component" value="Unassembled WGS sequence"/>
</dbReference>
<evidence type="ECO:0000256" key="6">
    <source>
        <dbReference type="ARBA" id="ARBA00023136"/>
    </source>
</evidence>
<dbReference type="InterPro" id="IPR000715">
    <property type="entry name" value="Glycosyl_transferase_4"/>
</dbReference>
<dbReference type="EMBL" id="JAUOEL010000008">
    <property type="protein sequence ID" value="MDO5976387.1"/>
    <property type="molecule type" value="Genomic_DNA"/>
</dbReference>
<keyword evidence="2" id="KW-1003">Cell membrane</keyword>
<keyword evidence="6 7" id="KW-0472">Membrane</keyword>
<dbReference type="Pfam" id="PF00953">
    <property type="entry name" value="Glycos_transf_4"/>
    <property type="match status" value="1"/>
</dbReference>
<evidence type="ECO:0000256" key="3">
    <source>
        <dbReference type="ARBA" id="ARBA00022679"/>
    </source>
</evidence>
<proteinExistence type="predicted"/>
<dbReference type="GO" id="GO:0016740">
    <property type="term" value="F:transferase activity"/>
    <property type="evidence" value="ECO:0007669"/>
    <property type="project" value="UniProtKB-KW"/>
</dbReference>
<evidence type="ECO:0000256" key="7">
    <source>
        <dbReference type="SAM" id="Phobius"/>
    </source>
</evidence>
<dbReference type="RefSeq" id="WP_303303674.1">
    <property type="nucleotide sequence ID" value="NZ_JAUOEL010000008.1"/>
</dbReference>
<dbReference type="CDD" id="cd06853">
    <property type="entry name" value="GT_WecA_like"/>
    <property type="match status" value="1"/>
</dbReference>
<keyword evidence="4 7" id="KW-0812">Transmembrane</keyword>
<sequence>MNISFNDLVASDYYAIWILLAFYLSAIVSYSSYPIIIKISRLKELMQEPGKRSSHIVKTPNLGGIGIFLGIVSVLTFIGSILSYNNLLCFIGSLIVLFFTGIKDDLVELSPIKKLIGQLLASLSVIIITDVRIHSFFGIFGIELLSYTFSVIFTLFVFILLINAFNLIDGVDGLAGSIGITCSLLFGIYFYSNGNDSMLFISVSLIGALSTFLVFNFSKTKKIFMGDTGSMIVGFILAYQAISFLHINHNVEVFSAISNPPALVIAIFSFPLMDTLRVFIIRIIKKRSPFSADRNHIHHNLLSLGLKHWEISLIASLFVLVMAIMTYTFSNVSLHFSILSLIICSSIFSITPYLLLGVRQNFNNNTLSSNGIKIFRFSNKKPKYYLELRKIYNSVLNIFISIIIYLNM</sequence>
<dbReference type="PANTHER" id="PTHR22926:SF3">
    <property type="entry name" value="UNDECAPRENYL-PHOSPHATE ALPHA-N-ACETYLGLUCOSAMINYL 1-PHOSPHATE TRANSFERASE"/>
    <property type="match status" value="1"/>
</dbReference>
<evidence type="ECO:0000256" key="5">
    <source>
        <dbReference type="ARBA" id="ARBA00022989"/>
    </source>
</evidence>
<keyword evidence="5 7" id="KW-1133">Transmembrane helix</keyword>
<gene>
    <name evidence="8" type="ORF">Q4Q40_19480</name>
</gene>
<dbReference type="PROSITE" id="PS01348">
    <property type="entry name" value="MRAY_2"/>
    <property type="match status" value="1"/>
</dbReference>
<dbReference type="InterPro" id="IPR018480">
    <property type="entry name" value="PNAcMuramoyl-5peptid_Trfase_CS"/>
</dbReference>
<evidence type="ECO:0000256" key="1">
    <source>
        <dbReference type="ARBA" id="ARBA00004651"/>
    </source>
</evidence>
<feature type="transmembrane region" description="Helical" evidence="7">
    <location>
        <begin position="198"/>
        <end position="217"/>
    </location>
</feature>